<proteinExistence type="predicted"/>
<organism evidence="3 4">
    <name type="scientific">Tetrapyrgos nigripes</name>
    <dbReference type="NCBI Taxonomy" id="182062"/>
    <lineage>
        <taxon>Eukaryota</taxon>
        <taxon>Fungi</taxon>
        <taxon>Dikarya</taxon>
        <taxon>Basidiomycota</taxon>
        <taxon>Agaricomycotina</taxon>
        <taxon>Agaricomycetes</taxon>
        <taxon>Agaricomycetidae</taxon>
        <taxon>Agaricales</taxon>
        <taxon>Marasmiineae</taxon>
        <taxon>Marasmiaceae</taxon>
        <taxon>Tetrapyrgos</taxon>
    </lineage>
</organism>
<comment type="caution">
    <text evidence="3">The sequence shown here is derived from an EMBL/GenBank/DDBJ whole genome shotgun (WGS) entry which is preliminary data.</text>
</comment>
<keyword evidence="2" id="KW-0472">Membrane</keyword>
<protein>
    <recommendedName>
        <fullName evidence="5">Transmembrane protein</fullName>
    </recommendedName>
</protein>
<dbReference type="AlphaFoldDB" id="A0A8H5GM28"/>
<reference evidence="3 4" key="1">
    <citation type="journal article" date="2020" name="ISME J.">
        <title>Uncovering the hidden diversity of litter-decomposition mechanisms in mushroom-forming fungi.</title>
        <authorList>
            <person name="Floudas D."/>
            <person name="Bentzer J."/>
            <person name="Ahren D."/>
            <person name="Johansson T."/>
            <person name="Persson P."/>
            <person name="Tunlid A."/>
        </authorList>
    </citation>
    <scope>NUCLEOTIDE SEQUENCE [LARGE SCALE GENOMIC DNA]</scope>
    <source>
        <strain evidence="3 4">CBS 291.85</strain>
    </source>
</reference>
<dbReference type="EMBL" id="JAACJM010000019">
    <property type="protein sequence ID" value="KAF5367549.1"/>
    <property type="molecule type" value="Genomic_DNA"/>
</dbReference>
<evidence type="ECO:0000256" key="2">
    <source>
        <dbReference type="SAM" id="Phobius"/>
    </source>
</evidence>
<sequence length="227" mass="24219">MPLPENGFTPGYGPGYGIEYGYGYGYGNGNGPRPSASTNTRITGTTMTMTTEEAWRRDQIAAARFFDRAKVLEPAIEAQVPKLPSVESVLAGQGQGWDGYGSYGQWEGGEDGYGEEDEEELEMPCIELNTGGVGLGVGLGTETMRRRRSRARRRGQGQGQSKANEAQNRSGISAKGSKVQEQEGAVDGTWYILNMIPGLVGAGTALVVVGVVGVLSFSSWSRRNHGS</sequence>
<name>A0A8H5GM28_9AGAR</name>
<keyword evidence="4" id="KW-1185">Reference proteome</keyword>
<dbReference type="Proteomes" id="UP000559256">
    <property type="component" value="Unassembled WGS sequence"/>
</dbReference>
<feature type="compositionally biased region" description="Basic residues" evidence="1">
    <location>
        <begin position="145"/>
        <end position="155"/>
    </location>
</feature>
<feature type="compositionally biased region" description="Polar residues" evidence="1">
    <location>
        <begin position="162"/>
        <end position="171"/>
    </location>
</feature>
<keyword evidence="2" id="KW-0812">Transmembrane</keyword>
<accession>A0A8H5GM28</accession>
<evidence type="ECO:0000313" key="4">
    <source>
        <dbReference type="Proteomes" id="UP000559256"/>
    </source>
</evidence>
<evidence type="ECO:0000313" key="3">
    <source>
        <dbReference type="EMBL" id="KAF5367549.1"/>
    </source>
</evidence>
<keyword evidence="2" id="KW-1133">Transmembrane helix</keyword>
<evidence type="ECO:0000256" key="1">
    <source>
        <dbReference type="SAM" id="MobiDB-lite"/>
    </source>
</evidence>
<feature type="transmembrane region" description="Helical" evidence="2">
    <location>
        <begin position="190"/>
        <end position="217"/>
    </location>
</feature>
<feature type="region of interest" description="Disordered" evidence="1">
    <location>
        <begin position="140"/>
        <end position="180"/>
    </location>
</feature>
<evidence type="ECO:0008006" key="5">
    <source>
        <dbReference type="Google" id="ProtNLM"/>
    </source>
</evidence>
<gene>
    <name evidence="3" type="ORF">D9758_003666</name>
</gene>